<dbReference type="EMBL" id="KZ987877">
    <property type="protein sequence ID" value="RKP14155.1"/>
    <property type="molecule type" value="Genomic_DNA"/>
</dbReference>
<evidence type="ECO:0000256" key="2">
    <source>
        <dbReference type="ARBA" id="ARBA00007958"/>
    </source>
</evidence>
<evidence type="ECO:0000313" key="7">
    <source>
        <dbReference type="Proteomes" id="UP000267251"/>
    </source>
</evidence>
<evidence type="ECO:0000256" key="4">
    <source>
        <dbReference type="ARBA" id="ARBA00022842"/>
    </source>
</evidence>
<dbReference type="Pfam" id="PF13344">
    <property type="entry name" value="Hydrolase_6"/>
    <property type="match status" value="1"/>
</dbReference>
<dbReference type="GO" id="GO:0016791">
    <property type="term" value="F:phosphatase activity"/>
    <property type="evidence" value="ECO:0007669"/>
    <property type="project" value="InterPro"/>
</dbReference>
<dbReference type="Proteomes" id="UP000267251">
    <property type="component" value="Unassembled WGS sequence"/>
</dbReference>
<dbReference type="NCBIfam" id="TIGR01458">
    <property type="entry name" value="HAD-SF-IIA-hyp3"/>
    <property type="match status" value="1"/>
</dbReference>
<dbReference type="InterPro" id="IPR006357">
    <property type="entry name" value="HAD-SF_hydro_IIA"/>
</dbReference>
<sequence>MSMFARVAGVLVDLSGTVHIGGKVVGGAIEAVEQLRQANIPFRFCTNTTKESKAELVNRLDSLGISVREEEVFTSLTACAHLLRKRQYKNPFYLLTDSAREEVHHQYGSKPTAEENDAVVVGLSPSHFNYPALNKAFRILHQGAPLIAVHRARYMQTEDGLSMGPGPFVEALEYAASVKAEVVGKPERAFFEAAIRSMNLDPAKDTVCMIGDDIEQDLGGGAVDLRIRRYLVQTGKYRDGDENRGEEPDEIIVVKGIKDAVVHILQG</sequence>
<reference evidence="7" key="1">
    <citation type="journal article" date="2018" name="Nat. Microbiol.">
        <title>Leveraging single-cell genomics to expand the fungal tree of life.</title>
        <authorList>
            <person name="Ahrendt S.R."/>
            <person name="Quandt C.A."/>
            <person name="Ciobanu D."/>
            <person name="Clum A."/>
            <person name="Salamov A."/>
            <person name="Andreopoulos B."/>
            <person name="Cheng J.F."/>
            <person name="Woyke T."/>
            <person name="Pelin A."/>
            <person name="Henrissat B."/>
            <person name="Reynolds N.K."/>
            <person name="Benny G.L."/>
            <person name="Smith M.E."/>
            <person name="James T.Y."/>
            <person name="Grigoriev I.V."/>
        </authorList>
    </citation>
    <scope>NUCLEOTIDE SEQUENCE [LARGE SCALE GENOMIC DNA]</scope>
</reference>
<dbReference type="Gene3D" id="3.40.50.1000">
    <property type="entry name" value="HAD superfamily/HAD-like"/>
    <property type="match status" value="2"/>
</dbReference>
<gene>
    <name evidence="6" type="ORF">BJ684DRAFT_19422</name>
</gene>
<dbReference type="SUPFAM" id="SSF56784">
    <property type="entry name" value="HAD-like"/>
    <property type="match status" value="1"/>
</dbReference>
<accession>A0A4P9Y5D5</accession>
<evidence type="ECO:0000313" key="6">
    <source>
        <dbReference type="EMBL" id="RKP14155.1"/>
    </source>
</evidence>
<organism evidence="6 7">
    <name type="scientific">Piptocephalis cylindrospora</name>
    <dbReference type="NCBI Taxonomy" id="1907219"/>
    <lineage>
        <taxon>Eukaryota</taxon>
        <taxon>Fungi</taxon>
        <taxon>Fungi incertae sedis</taxon>
        <taxon>Zoopagomycota</taxon>
        <taxon>Zoopagomycotina</taxon>
        <taxon>Zoopagomycetes</taxon>
        <taxon>Zoopagales</taxon>
        <taxon>Piptocephalidaceae</taxon>
        <taxon>Piptocephalis</taxon>
    </lineage>
</organism>
<keyword evidence="4" id="KW-0460">Magnesium</keyword>
<dbReference type="InterPro" id="IPR036412">
    <property type="entry name" value="HAD-like_sf"/>
</dbReference>
<dbReference type="NCBIfam" id="TIGR01460">
    <property type="entry name" value="HAD-SF-IIA"/>
    <property type="match status" value="1"/>
</dbReference>
<evidence type="ECO:0000256" key="5">
    <source>
        <dbReference type="ARBA" id="ARBA00039666"/>
    </source>
</evidence>
<dbReference type="PANTHER" id="PTHR19288:SF46">
    <property type="entry name" value="HALOACID DEHALOGENASE-LIKE HYDROLASE DOMAIN-CONTAINING PROTEIN 2"/>
    <property type="match status" value="1"/>
</dbReference>
<protein>
    <recommendedName>
        <fullName evidence="5">Haloacid dehalogenase-like hydrolase domain-containing protein 2</fullName>
    </recommendedName>
</protein>
<proteinExistence type="inferred from homology"/>
<dbReference type="AlphaFoldDB" id="A0A4P9Y5D5"/>
<dbReference type="GO" id="GO:0046872">
    <property type="term" value="F:metal ion binding"/>
    <property type="evidence" value="ECO:0007669"/>
    <property type="project" value="UniProtKB-KW"/>
</dbReference>
<name>A0A4P9Y5D5_9FUNG</name>
<comment type="cofactor">
    <cofactor evidence="1">
        <name>Mg(2+)</name>
        <dbReference type="ChEBI" id="CHEBI:18420"/>
    </cofactor>
</comment>
<dbReference type="PANTHER" id="PTHR19288">
    <property type="entry name" value="4-NITROPHENYLPHOSPHATASE-RELATED"/>
    <property type="match status" value="1"/>
</dbReference>
<keyword evidence="7" id="KW-1185">Reference proteome</keyword>
<dbReference type="InterPro" id="IPR006355">
    <property type="entry name" value="LHPP/HDHD2"/>
</dbReference>
<dbReference type="OrthoDB" id="426235at2759"/>
<dbReference type="InterPro" id="IPR023214">
    <property type="entry name" value="HAD_sf"/>
</dbReference>
<evidence type="ECO:0000256" key="3">
    <source>
        <dbReference type="ARBA" id="ARBA00022723"/>
    </source>
</evidence>
<keyword evidence="3" id="KW-0479">Metal-binding</keyword>
<comment type="similarity">
    <text evidence="2">Belongs to the HAD-like hydrolase superfamily.</text>
</comment>
<dbReference type="Pfam" id="PF13242">
    <property type="entry name" value="Hydrolase_like"/>
    <property type="match status" value="1"/>
</dbReference>
<dbReference type="GO" id="GO:0005737">
    <property type="term" value="C:cytoplasm"/>
    <property type="evidence" value="ECO:0007669"/>
    <property type="project" value="TreeGrafter"/>
</dbReference>
<evidence type="ECO:0000256" key="1">
    <source>
        <dbReference type="ARBA" id="ARBA00001946"/>
    </source>
</evidence>